<reference evidence="2 3" key="1">
    <citation type="journal article" date="2022" name="Nat. Plants">
        <title>Genomes of leafy and leafless Platanthera orchids illuminate the evolution of mycoheterotrophy.</title>
        <authorList>
            <person name="Li M.H."/>
            <person name="Liu K.W."/>
            <person name="Li Z."/>
            <person name="Lu H.C."/>
            <person name="Ye Q.L."/>
            <person name="Zhang D."/>
            <person name="Wang J.Y."/>
            <person name="Li Y.F."/>
            <person name="Zhong Z.M."/>
            <person name="Liu X."/>
            <person name="Yu X."/>
            <person name="Liu D.K."/>
            <person name="Tu X.D."/>
            <person name="Liu B."/>
            <person name="Hao Y."/>
            <person name="Liao X.Y."/>
            <person name="Jiang Y.T."/>
            <person name="Sun W.H."/>
            <person name="Chen J."/>
            <person name="Chen Y.Q."/>
            <person name="Ai Y."/>
            <person name="Zhai J.W."/>
            <person name="Wu S.S."/>
            <person name="Zhou Z."/>
            <person name="Hsiao Y.Y."/>
            <person name="Wu W.L."/>
            <person name="Chen Y.Y."/>
            <person name="Lin Y.F."/>
            <person name="Hsu J.L."/>
            <person name="Li C.Y."/>
            <person name="Wang Z.W."/>
            <person name="Zhao X."/>
            <person name="Zhong W.Y."/>
            <person name="Ma X.K."/>
            <person name="Ma L."/>
            <person name="Huang J."/>
            <person name="Chen G.Z."/>
            <person name="Huang M.Z."/>
            <person name="Huang L."/>
            <person name="Peng D.H."/>
            <person name="Luo Y.B."/>
            <person name="Zou S.Q."/>
            <person name="Chen S.P."/>
            <person name="Lan S."/>
            <person name="Tsai W.C."/>
            <person name="Van de Peer Y."/>
            <person name="Liu Z.J."/>
        </authorList>
    </citation>
    <scope>NUCLEOTIDE SEQUENCE [LARGE SCALE GENOMIC DNA]</scope>
    <source>
        <strain evidence="2">Lor288</strain>
    </source>
</reference>
<name>A0ABR2MWI0_9ASPA</name>
<dbReference type="EMBL" id="JBBWWR010000005">
    <property type="protein sequence ID" value="KAK8967268.1"/>
    <property type="molecule type" value="Genomic_DNA"/>
</dbReference>
<feature type="region of interest" description="Disordered" evidence="1">
    <location>
        <begin position="63"/>
        <end position="84"/>
    </location>
</feature>
<dbReference type="Proteomes" id="UP001412067">
    <property type="component" value="Unassembled WGS sequence"/>
</dbReference>
<evidence type="ECO:0000256" key="1">
    <source>
        <dbReference type="SAM" id="MobiDB-lite"/>
    </source>
</evidence>
<keyword evidence="3" id="KW-1185">Reference proteome</keyword>
<proteinExistence type="predicted"/>
<comment type="caution">
    <text evidence="2">The sequence shown here is derived from an EMBL/GenBank/DDBJ whole genome shotgun (WGS) entry which is preliminary data.</text>
</comment>
<evidence type="ECO:0000313" key="2">
    <source>
        <dbReference type="EMBL" id="KAK8967268.1"/>
    </source>
</evidence>
<organism evidence="2 3">
    <name type="scientific">Platanthera guangdongensis</name>
    <dbReference type="NCBI Taxonomy" id="2320717"/>
    <lineage>
        <taxon>Eukaryota</taxon>
        <taxon>Viridiplantae</taxon>
        <taxon>Streptophyta</taxon>
        <taxon>Embryophyta</taxon>
        <taxon>Tracheophyta</taxon>
        <taxon>Spermatophyta</taxon>
        <taxon>Magnoliopsida</taxon>
        <taxon>Liliopsida</taxon>
        <taxon>Asparagales</taxon>
        <taxon>Orchidaceae</taxon>
        <taxon>Orchidoideae</taxon>
        <taxon>Orchideae</taxon>
        <taxon>Orchidinae</taxon>
        <taxon>Platanthera</taxon>
    </lineage>
</organism>
<evidence type="ECO:0000313" key="3">
    <source>
        <dbReference type="Proteomes" id="UP001412067"/>
    </source>
</evidence>
<accession>A0ABR2MWI0</accession>
<protein>
    <submittedName>
        <fullName evidence="2">Uncharacterized protein</fullName>
    </submittedName>
</protein>
<sequence length="161" mass="18346">MSNDWSHAETMQATHPVYFAQKISEAVSHANLDWMDQPSASIIIQGLLKPAFVEEHKLSKKLPLTDNAGSSKGQHPGKHIKDNVEGEIDNDQSLHSSTTELNFVGLAVKVQKRKRPKTRRRRRNKTRRTSLRRRKKIILTSKLFIIEFLSCIGFSKSKVLC</sequence>
<feature type="region of interest" description="Disordered" evidence="1">
    <location>
        <begin position="110"/>
        <end position="132"/>
    </location>
</feature>
<gene>
    <name evidence="2" type="ORF">KSP40_PGU003991</name>
</gene>